<protein>
    <recommendedName>
        <fullName evidence="3">Leucine-rich repeat domain-containing protein</fullName>
    </recommendedName>
</protein>
<dbReference type="InterPro" id="IPR032675">
    <property type="entry name" value="LRR_dom_sf"/>
</dbReference>
<organism evidence="1 2">
    <name type="scientific">Chaetoceros tenuissimus</name>
    <dbReference type="NCBI Taxonomy" id="426638"/>
    <lineage>
        <taxon>Eukaryota</taxon>
        <taxon>Sar</taxon>
        <taxon>Stramenopiles</taxon>
        <taxon>Ochrophyta</taxon>
        <taxon>Bacillariophyta</taxon>
        <taxon>Coscinodiscophyceae</taxon>
        <taxon>Chaetocerotophycidae</taxon>
        <taxon>Chaetocerotales</taxon>
        <taxon>Chaetocerotaceae</taxon>
        <taxon>Chaetoceros</taxon>
    </lineage>
</organism>
<name>A0AAD3CPZ9_9STRA</name>
<dbReference type="SUPFAM" id="SSF52058">
    <property type="entry name" value="L domain-like"/>
    <property type="match status" value="1"/>
</dbReference>
<dbReference type="AlphaFoldDB" id="A0AAD3CPZ9"/>
<sequence length="255" mass="29334">MKFEVVNGLETVFYDGRQLCTEDSFTPIEFDKEERDSWEQIIVLNDVSFIPAATFYRCRNLKRVVFARSVKRIEGYAFCRCDSLVEVVWSQNIEYIGEYSFLCCTSLISVFIPPSCLEVDDGAFCDCEKLEIFQVPPTIRLGEEVILGTKLLLMSSFYTVNRHCHELVTSKINAWIRNQNNEGKFKLHRLCSSYNPTSKKIFEASKIEDLLFALQVENDIGVTPMRYLDANPHSCISEMELATHLIMKMIGLISD</sequence>
<accession>A0AAD3CPZ9</accession>
<evidence type="ECO:0000313" key="1">
    <source>
        <dbReference type="EMBL" id="GFH49738.1"/>
    </source>
</evidence>
<evidence type="ECO:0000313" key="2">
    <source>
        <dbReference type="Proteomes" id="UP001054902"/>
    </source>
</evidence>
<dbReference type="InterPro" id="IPR053139">
    <property type="entry name" value="Surface_bspA-like"/>
</dbReference>
<dbReference type="PANTHER" id="PTHR45661">
    <property type="entry name" value="SURFACE ANTIGEN"/>
    <property type="match status" value="1"/>
</dbReference>
<dbReference type="Pfam" id="PF13306">
    <property type="entry name" value="LRR_5"/>
    <property type="match status" value="1"/>
</dbReference>
<keyword evidence="2" id="KW-1185">Reference proteome</keyword>
<dbReference type="InterPro" id="IPR026906">
    <property type="entry name" value="LRR_5"/>
</dbReference>
<reference evidence="1 2" key="1">
    <citation type="journal article" date="2021" name="Sci. Rep.">
        <title>The genome of the diatom Chaetoceros tenuissimus carries an ancient integrated fragment of an extant virus.</title>
        <authorList>
            <person name="Hongo Y."/>
            <person name="Kimura K."/>
            <person name="Takaki Y."/>
            <person name="Yoshida Y."/>
            <person name="Baba S."/>
            <person name="Kobayashi G."/>
            <person name="Nagasaki K."/>
            <person name="Hano T."/>
            <person name="Tomaru Y."/>
        </authorList>
    </citation>
    <scope>NUCLEOTIDE SEQUENCE [LARGE SCALE GENOMIC DNA]</scope>
    <source>
        <strain evidence="1 2">NIES-3715</strain>
    </source>
</reference>
<dbReference type="Gene3D" id="3.80.10.10">
    <property type="entry name" value="Ribonuclease Inhibitor"/>
    <property type="match status" value="1"/>
</dbReference>
<gene>
    <name evidence="1" type="ORF">CTEN210_06214</name>
</gene>
<evidence type="ECO:0008006" key="3">
    <source>
        <dbReference type="Google" id="ProtNLM"/>
    </source>
</evidence>
<dbReference type="PANTHER" id="PTHR45661:SF3">
    <property type="entry name" value="IG-LIKE DOMAIN-CONTAINING PROTEIN"/>
    <property type="match status" value="1"/>
</dbReference>
<proteinExistence type="predicted"/>
<comment type="caution">
    <text evidence="1">The sequence shown here is derived from an EMBL/GenBank/DDBJ whole genome shotgun (WGS) entry which is preliminary data.</text>
</comment>
<dbReference type="EMBL" id="BLLK01000038">
    <property type="protein sequence ID" value="GFH49738.1"/>
    <property type="molecule type" value="Genomic_DNA"/>
</dbReference>
<dbReference type="Proteomes" id="UP001054902">
    <property type="component" value="Unassembled WGS sequence"/>
</dbReference>